<dbReference type="Proteomes" id="UP000177029">
    <property type="component" value="Unassembled WGS sequence"/>
</dbReference>
<dbReference type="PANTHER" id="PTHR11758">
    <property type="entry name" value="40S RIBOSOMAL PROTEIN S15A"/>
    <property type="match status" value="1"/>
</dbReference>
<evidence type="ECO:0000256" key="3">
    <source>
        <dbReference type="ARBA" id="ARBA00023274"/>
    </source>
</evidence>
<dbReference type="Pfam" id="PF00410">
    <property type="entry name" value="Ribosomal_S8"/>
    <property type="match status" value="1"/>
</dbReference>
<organism evidence="6 7">
    <name type="scientific">Candidatus Wolfebacteria bacterium RIFCSPHIGHO2_01_FULL_48_22</name>
    <dbReference type="NCBI Taxonomy" id="1802555"/>
    <lineage>
        <taxon>Bacteria</taxon>
        <taxon>Candidatus Wolfeibacteriota</taxon>
    </lineage>
</organism>
<evidence type="ECO:0000256" key="2">
    <source>
        <dbReference type="ARBA" id="ARBA00022980"/>
    </source>
</evidence>
<comment type="caution">
    <text evidence="6">The sequence shown here is derived from an EMBL/GenBank/DDBJ whole genome shotgun (WGS) entry which is preliminary data.</text>
</comment>
<dbReference type="FunFam" id="3.30.1490.10:FF:000001">
    <property type="entry name" value="30S ribosomal protein S8"/>
    <property type="match status" value="1"/>
</dbReference>
<keyword evidence="3" id="KW-0687">Ribonucleoprotein</keyword>
<dbReference type="AlphaFoldDB" id="A0A1F8DR79"/>
<dbReference type="EMBL" id="MGIP01000014">
    <property type="protein sequence ID" value="OGM90926.1"/>
    <property type="molecule type" value="Genomic_DNA"/>
</dbReference>
<comment type="similarity">
    <text evidence="1">Belongs to the universal ribosomal protein uS8 family.</text>
</comment>
<proteinExistence type="inferred from homology"/>
<dbReference type="GO" id="GO:0006412">
    <property type="term" value="P:translation"/>
    <property type="evidence" value="ECO:0007669"/>
    <property type="project" value="InterPro"/>
</dbReference>
<dbReference type="GO" id="GO:0005840">
    <property type="term" value="C:ribosome"/>
    <property type="evidence" value="ECO:0007669"/>
    <property type="project" value="UniProtKB-KW"/>
</dbReference>
<keyword evidence="2 6" id="KW-0689">Ribosomal protein</keyword>
<dbReference type="STRING" id="1802555.A2755_01855"/>
<evidence type="ECO:0000313" key="6">
    <source>
        <dbReference type="EMBL" id="OGM90926.1"/>
    </source>
</evidence>
<name>A0A1F8DR79_9BACT</name>
<dbReference type="SUPFAM" id="SSF56047">
    <property type="entry name" value="Ribosomal protein S8"/>
    <property type="match status" value="1"/>
</dbReference>
<protein>
    <recommendedName>
        <fullName evidence="4">Small ribosomal subunit protein uS8</fullName>
    </recommendedName>
    <alternativeName>
        <fullName evidence="5">30S ribosomal protein S8</fullName>
    </alternativeName>
</protein>
<sequence length="127" mass="14506">MSYIQLLTKIKNASALHKETVRFPYSKLNEAVLTVLSTSEFIDSFEKKGKNPKKFFDIQLKYKNGQPAIQDVKFVSTPSRRLYVKKDEIRPIRQGYGTSVVSTSQGIMTGKESRTKKIGGQILFNIW</sequence>
<dbReference type="Gene3D" id="3.30.1490.10">
    <property type="match status" value="1"/>
</dbReference>
<dbReference type="InterPro" id="IPR000630">
    <property type="entry name" value="Ribosomal_uS8"/>
</dbReference>
<gene>
    <name evidence="6" type="ORF">A2755_01855</name>
</gene>
<dbReference type="GO" id="GO:0005737">
    <property type="term" value="C:cytoplasm"/>
    <property type="evidence" value="ECO:0007669"/>
    <property type="project" value="UniProtKB-ARBA"/>
</dbReference>
<dbReference type="NCBIfam" id="NF001109">
    <property type="entry name" value="PRK00136.1"/>
    <property type="match status" value="1"/>
</dbReference>
<reference evidence="6 7" key="1">
    <citation type="journal article" date="2016" name="Nat. Commun.">
        <title>Thousands of microbial genomes shed light on interconnected biogeochemical processes in an aquifer system.</title>
        <authorList>
            <person name="Anantharaman K."/>
            <person name="Brown C.T."/>
            <person name="Hug L.A."/>
            <person name="Sharon I."/>
            <person name="Castelle C.J."/>
            <person name="Probst A.J."/>
            <person name="Thomas B.C."/>
            <person name="Singh A."/>
            <person name="Wilkins M.J."/>
            <person name="Karaoz U."/>
            <person name="Brodie E.L."/>
            <person name="Williams K.H."/>
            <person name="Hubbard S.S."/>
            <person name="Banfield J.F."/>
        </authorList>
    </citation>
    <scope>NUCLEOTIDE SEQUENCE [LARGE SCALE GENOMIC DNA]</scope>
</reference>
<evidence type="ECO:0000256" key="4">
    <source>
        <dbReference type="ARBA" id="ARBA00035258"/>
    </source>
</evidence>
<dbReference type="GO" id="GO:0003735">
    <property type="term" value="F:structural constituent of ribosome"/>
    <property type="evidence" value="ECO:0007669"/>
    <property type="project" value="InterPro"/>
</dbReference>
<evidence type="ECO:0000256" key="1">
    <source>
        <dbReference type="ARBA" id="ARBA00006471"/>
    </source>
</evidence>
<dbReference type="Gene3D" id="3.30.1370.30">
    <property type="match status" value="1"/>
</dbReference>
<dbReference type="GO" id="GO:1990904">
    <property type="term" value="C:ribonucleoprotein complex"/>
    <property type="evidence" value="ECO:0007669"/>
    <property type="project" value="UniProtKB-KW"/>
</dbReference>
<dbReference type="InterPro" id="IPR035987">
    <property type="entry name" value="Ribosomal_uS8_sf"/>
</dbReference>
<evidence type="ECO:0000256" key="5">
    <source>
        <dbReference type="ARBA" id="ARBA00035525"/>
    </source>
</evidence>
<accession>A0A1F8DR79</accession>
<evidence type="ECO:0000313" key="7">
    <source>
        <dbReference type="Proteomes" id="UP000177029"/>
    </source>
</evidence>